<dbReference type="SUPFAM" id="SSF53067">
    <property type="entry name" value="Actin-like ATPase domain"/>
    <property type="match status" value="2"/>
</dbReference>
<dbReference type="Gene3D" id="3.90.640.10">
    <property type="entry name" value="Actin, Chain A, domain 4"/>
    <property type="match status" value="1"/>
</dbReference>
<dbReference type="EMBL" id="GEDC01012450">
    <property type="protein sequence ID" value="JAS24848.1"/>
    <property type="molecule type" value="Transcribed_RNA"/>
</dbReference>
<dbReference type="PANTHER" id="PTHR11937">
    <property type="entry name" value="ACTIN"/>
    <property type="match status" value="1"/>
</dbReference>
<dbReference type="AlphaFoldDB" id="A0A1B6DGR3"/>
<dbReference type="CDD" id="cd10207">
    <property type="entry name" value="ASKHA_NBD_Arp10"/>
    <property type="match status" value="1"/>
</dbReference>
<evidence type="ECO:0000256" key="1">
    <source>
        <dbReference type="RuleBase" id="RU000487"/>
    </source>
</evidence>
<dbReference type="EMBL" id="GEDC01008194">
    <property type="protein sequence ID" value="JAS29104.1"/>
    <property type="molecule type" value="Transcribed_RNA"/>
</dbReference>
<protein>
    <recommendedName>
        <fullName evidence="4">Actin-related protein 10</fullName>
    </recommendedName>
</protein>
<evidence type="ECO:0000313" key="2">
    <source>
        <dbReference type="EMBL" id="JAS24848.1"/>
    </source>
</evidence>
<comment type="similarity">
    <text evidence="1">Belongs to the actin family.</text>
</comment>
<dbReference type="InterPro" id="IPR004000">
    <property type="entry name" value="Actin"/>
</dbReference>
<proteinExistence type="inferred from homology"/>
<name>A0A1B6DGR3_9HEMI</name>
<dbReference type="SMART" id="SM00268">
    <property type="entry name" value="ACTIN"/>
    <property type="match status" value="1"/>
</dbReference>
<organism evidence="2">
    <name type="scientific">Clastoptera arizonana</name>
    <name type="common">Arizona spittle bug</name>
    <dbReference type="NCBI Taxonomy" id="38151"/>
    <lineage>
        <taxon>Eukaryota</taxon>
        <taxon>Metazoa</taxon>
        <taxon>Ecdysozoa</taxon>
        <taxon>Arthropoda</taxon>
        <taxon>Hexapoda</taxon>
        <taxon>Insecta</taxon>
        <taxon>Pterygota</taxon>
        <taxon>Neoptera</taxon>
        <taxon>Paraneoptera</taxon>
        <taxon>Hemiptera</taxon>
        <taxon>Auchenorrhyncha</taxon>
        <taxon>Cercopoidea</taxon>
        <taxon>Clastopteridae</taxon>
        <taxon>Clastoptera</taxon>
    </lineage>
</organism>
<gene>
    <name evidence="2" type="ORF">g.34702</name>
    <name evidence="3" type="ORF">g.34718</name>
</gene>
<sequence>MPLFDTIGGLGEKQAVVLDLGKKFTKFGFAGDSTPRCIIPTEIKCPESGKVRSILTYKNEDDLYALLVDFIHMLYFKHVLVSPKDRKVVIVESLLCPTVIRDTLAKVLFRHFEVSSILFVPAHLVALNTLGVNKGLVIDIGYEEALLIPVFEGVAVLKAWQAQLLGGAAIELNLRKLLIEACAKKEKNDLEKITNKIMGLPDSIIEDIKVRCCFVTSSKRAKVVFNEEEYKPPPDVNYKIGGDAVITVDGSSREFAYEVMFEHDNDQMSLPHMILDAIRKCPVDMRKTMADNLIFIGGTSMAPGFRARILEELQYLMTTSFYSEKLKIDTFKFHNPLLWLIILNFFPKRYDDLVTCSLF</sequence>
<dbReference type="InterPro" id="IPR043129">
    <property type="entry name" value="ATPase_NBD"/>
</dbReference>
<dbReference type="Pfam" id="PF00022">
    <property type="entry name" value="Actin"/>
    <property type="match status" value="2"/>
</dbReference>
<evidence type="ECO:0000313" key="3">
    <source>
        <dbReference type="EMBL" id="JAS29104.1"/>
    </source>
</evidence>
<dbReference type="Gene3D" id="3.30.420.40">
    <property type="match status" value="2"/>
</dbReference>
<evidence type="ECO:0008006" key="4">
    <source>
        <dbReference type="Google" id="ProtNLM"/>
    </source>
</evidence>
<accession>A0A1B6DGR3</accession>
<reference evidence="2" key="1">
    <citation type="submission" date="2015-12" db="EMBL/GenBank/DDBJ databases">
        <title>De novo transcriptome assembly of four potential Pierce s Disease insect vectors from Arizona vineyards.</title>
        <authorList>
            <person name="Tassone E.E."/>
        </authorList>
    </citation>
    <scope>NUCLEOTIDE SEQUENCE</scope>
</reference>